<proteinExistence type="predicted"/>
<dbReference type="EMBL" id="VYXQ01000004">
    <property type="protein sequence ID" value="KAA9369542.1"/>
    <property type="molecule type" value="Genomic_DNA"/>
</dbReference>
<dbReference type="SUPFAM" id="SSF46785">
    <property type="entry name" value="Winged helix' DNA-binding domain"/>
    <property type="match status" value="1"/>
</dbReference>
<evidence type="ECO:0000313" key="3">
    <source>
        <dbReference type="Proteomes" id="UP000327108"/>
    </source>
</evidence>
<dbReference type="Gene3D" id="1.10.10.10">
    <property type="entry name" value="Winged helix-like DNA-binding domain superfamily/Winged helix DNA-binding domain"/>
    <property type="match status" value="1"/>
</dbReference>
<name>A0A5N1JZK6_9HYPH</name>
<evidence type="ECO:0000313" key="2">
    <source>
        <dbReference type="EMBL" id="KAA9369542.1"/>
    </source>
</evidence>
<dbReference type="InterPro" id="IPR013196">
    <property type="entry name" value="HTH_11"/>
</dbReference>
<dbReference type="Pfam" id="PF08279">
    <property type="entry name" value="HTH_11"/>
    <property type="match status" value="1"/>
</dbReference>
<comment type="caution">
    <text evidence="2">The sequence shown here is derived from an EMBL/GenBank/DDBJ whole genome shotgun (WGS) entry which is preliminary data.</text>
</comment>
<reference evidence="2 3" key="1">
    <citation type="submission" date="2019-09" db="EMBL/GenBank/DDBJ databases">
        <title>Biological control of the noxious weed angled onion (Allium triquetrum) thwarted by endophytic bacteria in Victoria, Australia.</title>
        <authorList>
            <person name="Tehranchian P."/>
            <person name="Adair R.J."/>
            <person name="Van T.H."/>
            <person name="Morrison P.D."/>
            <person name="Williams H."/>
            <person name="Lawrie A.C."/>
        </authorList>
    </citation>
    <scope>NUCLEOTIDE SEQUENCE [LARGE SCALE GENOMIC DNA]</scope>
    <source>
        <strain evidence="2 3">RPTAtOch1</strain>
    </source>
</reference>
<protein>
    <submittedName>
        <fullName evidence="2">Helix-turn-helix domain-containing protein</fullName>
    </submittedName>
</protein>
<accession>A0A5N1JZK6</accession>
<dbReference type="InterPro" id="IPR036388">
    <property type="entry name" value="WH-like_DNA-bd_sf"/>
</dbReference>
<feature type="domain" description="Helix-turn-helix type 11" evidence="1">
    <location>
        <begin position="31"/>
        <end position="84"/>
    </location>
</feature>
<dbReference type="Proteomes" id="UP000327108">
    <property type="component" value="Unassembled WGS sequence"/>
</dbReference>
<organism evidence="2 3">
    <name type="scientific">Ochrobactrum quorumnocens</name>
    <dbReference type="NCBI Taxonomy" id="271865"/>
    <lineage>
        <taxon>Bacteria</taxon>
        <taxon>Pseudomonadati</taxon>
        <taxon>Pseudomonadota</taxon>
        <taxon>Alphaproteobacteria</taxon>
        <taxon>Hyphomicrobiales</taxon>
        <taxon>Brucellaceae</taxon>
        <taxon>Brucella/Ochrobactrum group</taxon>
        <taxon>Ochrobactrum</taxon>
    </lineage>
</organism>
<evidence type="ECO:0000259" key="1">
    <source>
        <dbReference type="Pfam" id="PF08279"/>
    </source>
</evidence>
<dbReference type="RefSeq" id="WP_151091870.1">
    <property type="nucleotide sequence ID" value="NZ_VYXQ01000004.1"/>
</dbReference>
<dbReference type="InterPro" id="IPR036390">
    <property type="entry name" value="WH_DNA-bd_sf"/>
</dbReference>
<keyword evidence="3" id="KW-1185">Reference proteome</keyword>
<dbReference type="AlphaFoldDB" id="A0A5N1JZK6"/>
<sequence>MRRRFIYRHTEEMMPSPEGYVSERAARRCDRHSAIIETMQSRTLTKAYELAALLKATNRTIYRDIAALRQAGHQIVGEAGVGYIFKGTKQ</sequence>
<gene>
    <name evidence="2" type="ORF">F3W84_05225</name>
</gene>